<proteinExistence type="predicted"/>
<dbReference type="SMART" id="SM00220">
    <property type="entry name" value="S_TKc"/>
    <property type="match status" value="1"/>
</dbReference>
<dbReference type="EMBL" id="BTGU01014989">
    <property type="protein sequence ID" value="GMN70771.1"/>
    <property type="molecule type" value="Genomic_DNA"/>
</dbReference>
<protein>
    <recommendedName>
        <fullName evidence="2">non-specific serine/threonine protein kinase</fullName>
        <ecNumber evidence="2">2.7.11.1</ecNumber>
    </recommendedName>
</protein>
<comment type="subcellular location">
    <subcellularLocation>
        <location evidence="1">Membrane</location>
        <topology evidence="1">Single-pass type I membrane protein</topology>
    </subcellularLocation>
</comment>
<evidence type="ECO:0000313" key="12">
    <source>
        <dbReference type="Proteomes" id="UP001187192"/>
    </source>
</evidence>
<dbReference type="InterPro" id="IPR000719">
    <property type="entry name" value="Prot_kinase_dom"/>
</dbReference>
<dbReference type="PROSITE" id="PS50011">
    <property type="entry name" value="PROTEIN_KINASE_DOM"/>
    <property type="match status" value="1"/>
</dbReference>
<evidence type="ECO:0000259" key="10">
    <source>
        <dbReference type="PROSITE" id="PS50011"/>
    </source>
</evidence>
<organism evidence="11 12">
    <name type="scientific">Ficus carica</name>
    <name type="common">Common fig</name>
    <dbReference type="NCBI Taxonomy" id="3494"/>
    <lineage>
        <taxon>Eukaryota</taxon>
        <taxon>Viridiplantae</taxon>
        <taxon>Streptophyta</taxon>
        <taxon>Embryophyta</taxon>
        <taxon>Tracheophyta</taxon>
        <taxon>Spermatophyta</taxon>
        <taxon>Magnoliopsida</taxon>
        <taxon>eudicotyledons</taxon>
        <taxon>Gunneridae</taxon>
        <taxon>Pentapetalae</taxon>
        <taxon>rosids</taxon>
        <taxon>fabids</taxon>
        <taxon>Rosales</taxon>
        <taxon>Moraceae</taxon>
        <taxon>Ficeae</taxon>
        <taxon>Ficus</taxon>
    </lineage>
</organism>
<dbReference type="GO" id="GO:0016020">
    <property type="term" value="C:membrane"/>
    <property type="evidence" value="ECO:0007669"/>
    <property type="project" value="UniProtKB-SubCell"/>
</dbReference>
<dbReference type="Pfam" id="PF07714">
    <property type="entry name" value="PK_Tyr_Ser-Thr"/>
    <property type="match status" value="1"/>
</dbReference>
<evidence type="ECO:0000256" key="4">
    <source>
        <dbReference type="ARBA" id="ARBA00022679"/>
    </source>
</evidence>
<keyword evidence="7" id="KW-0067">ATP-binding</keyword>
<evidence type="ECO:0000256" key="3">
    <source>
        <dbReference type="ARBA" id="ARBA00022527"/>
    </source>
</evidence>
<comment type="catalytic activity">
    <reaction evidence="8">
        <text>L-threonyl-[protein] + ATP = O-phospho-L-threonyl-[protein] + ADP + H(+)</text>
        <dbReference type="Rhea" id="RHEA:46608"/>
        <dbReference type="Rhea" id="RHEA-COMP:11060"/>
        <dbReference type="Rhea" id="RHEA-COMP:11605"/>
        <dbReference type="ChEBI" id="CHEBI:15378"/>
        <dbReference type="ChEBI" id="CHEBI:30013"/>
        <dbReference type="ChEBI" id="CHEBI:30616"/>
        <dbReference type="ChEBI" id="CHEBI:61977"/>
        <dbReference type="ChEBI" id="CHEBI:456216"/>
        <dbReference type="EC" id="2.7.11.1"/>
    </reaction>
</comment>
<evidence type="ECO:0000256" key="8">
    <source>
        <dbReference type="ARBA" id="ARBA00047899"/>
    </source>
</evidence>
<comment type="caution">
    <text evidence="11">The sequence shown here is derived from an EMBL/GenBank/DDBJ whole genome shotgun (WGS) entry which is preliminary data.</text>
</comment>
<feature type="domain" description="Protein kinase" evidence="10">
    <location>
        <begin position="1"/>
        <end position="226"/>
    </location>
</feature>
<reference evidence="11" key="1">
    <citation type="submission" date="2023-07" db="EMBL/GenBank/DDBJ databases">
        <title>draft genome sequence of fig (Ficus carica).</title>
        <authorList>
            <person name="Takahashi T."/>
            <person name="Nishimura K."/>
        </authorList>
    </citation>
    <scope>NUCLEOTIDE SEQUENCE</scope>
</reference>
<dbReference type="InterPro" id="IPR051824">
    <property type="entry name" value="LRR_Rcpt-Like_S/T_Kinase"/>
</dbReference>
<dbReference type="GO" id="GO:0004674">
    <property type="term" value="F:protein serine/threonine kinase activity"/>
    <property type="evidence" value="ECO:0007669"/>
    <property type="project" value="UniProtKB-KW"/>
</dbReference>
<dbReference type="FunFam" id="1.10.510.10:FF:001023">
    <property type="entry name" value="Os07g0541700 protein"/>
    <property type="match status" value="1"/>
</dbReference>
<dbReference type="Proteomes" id="UP001187192">
    <property type="component" value="Unassembled WGS sequence"/>
</dbReference>
<dbReference type="SUPFAM" id="SSF56112">
    <property type="entry name" value="Protein kinase-like (PK-like)"/>
    <property type="match status" value="1"/>
</dbReference>
<feature type="non-terminal residue" evidence="11">
    <location>
        <position position="226"/>
    </location>
</feature>
<keyword evidence="4" id="KW-0808">Transferase</keyword>
<dbReference type="InterPro" id="IPR001245">
    <property type="entry name" value="Ser-Thr/Tyr_kinase_cat_dom"/>
</dbReference>
<dbReference type="GO" id="GO:0005524">
    <property type="term" value="F:ATP binding"/>
    <property type="evidence" value="ECO:0007669"/>
    <property type="project" value="UniProtKB-KW"/>
</dbReference>
<evidence type="ECO:0000256" key="6">
    <source>
        <dbReference type="ARBA" id="ARBA00022777"/>
    </source>
</evidence>
<evidence type="ECO:0000256" key="5">
    <source>
        <dbReference type="ARBA" id="ARBA00022741"/>
    </source>
</evidence>
<dbReference type="EC" id="2.7.11.1" evidence="2"/>
<sequence length="226" mass="25848">MGMIYAVQHPHLVKLYGCCIEGDQLLLVYEYMENNNVARALFGPEKCPINLDWRTRRKICIGIARGLAYLHEESRLKIVHRDIKTTNVPFDKDFNPKISNFSLAKLDEGENTHISTRIAGTWQVPWKEQHYLPCKGRFLFSSRLGNYSERERRSNGASGSEVRFELREEVLLTIKVAILRTNVSAAARPTMSSVVSILEGKTDIQEIMINDTSVSKDEITAMRNHH</sequence>
<name>A0AA88EG68_FICCA</name>
<comment type="catalytic activity">
    <reaction evidence="9">
        <text>L-seryl-[protein] + ATP = O-phospho-L-seryl-[protein] + ADP + H(+)</text>
        <dbReference type="Rhea" id="RHEA:17989"/>
        <dbReference type="Rhea" id="RHEA-COMP:9863"/>
        <dbReference type="Rhea" id="RHEA-COMP:11604"/>
        <dbReference type="ChEBI" id="CHEBI:15378"/>
        <dbReference type="ChEBI" id="CHEBI:29999"/>
        <dbReference type="ChEBI" id="CHEBI:30616"/>
        <dbReference type="ChEBI" id="CHEBI:83421"/>
        <dbReference type="ChEBI" id="CHEBI:456216"/>
        <dbReference type="EC" id="2.7.11.1"/>
    </reaction>
</comment>
<gene>
    <name evidence="11" type="ORF">TIFTF001_054528</name>
</gene>
<dbReference type="Gene3D" id="1.10.510.10">
    <property type="entry name" value="Transferase(Phosphotransferase) domain 1"/>
    <property type="match status" value="1"/>
</dbReference>
<dbReference type="PANTHER" id="PTHR48006">
    <property type="entry name" value="LEUCINE-RICH REPEAT-CONTAINING PROTEIN DDB_G0281931-RELATED"/>
    <property type="match status" value="1"/>
</dbReference>
<evidence type="ECO:0000256" key="2">
    <source>
        <dbReference type="ARBA" id="ARBA00012513"/>
    </source>
</evidence>
<keyword evidence="6" id="KW-0418">Kinase</keyword>
<dbReference type="PANTHER" id="PTHR48006:SF81">
    <property type="entry name" value="PROTEIN KINASE DOMAIN-CONTAINING PROTEIN"/>
    <property type="match status" value="1"/>
</dbReference>
<evidence type="ECO:0000256" key="9">
    <source>
        <dbReference type="ARBA" id="ARBA00048679"/>
    </source>
</evidence>
<keyword evidence="12" id="KW-1185">Reference proteome</keyword>
<keyword evidence="3" id="KW-0723">Serine/threonine-protein kinase</keyword>
<dbReference type="AlphaFoldDB" id="A0AA88EG68"/>
<dbReference type="InterPro" id="IPR011009">
    <property type="entry name" value="Kinase-like_dom_sf"/>
</dbReference>
<evidence type="ECO:0000256" key="1">
    <source>
        <dbReference type="ARBA" id="ARBA00004479"/>
    </source>
</evidence>
<evidence type="ECO:0000256" key="7">
    <source>
        <dbReference type="ARBA" id="ARBA00022840"/>
    </source>
</evidence>
<keyword evidence="5" id="KW-0547">Nucleotide-binding</keyword>
<evidence type="ECO:0000313" key="11">
    <source>
        <dbReference type="EMBL" id="GMN70771.1"/>
    </source>
</evidence>
<accession>A0AA88EG68</accession>